<feature type="domain" description="Alcohol dehydrogenase-like C-terminal" evidence="2">
    <location>
        <begin position="169"/>
        <end position="252"/>
    </location>
</feature>
<dbReference type="PANTHER" id="PTHR43205">
    <property type="entry name" value="PROSTAGLANDIN REDUCTASE"/>
    <property type="match status" value="1"/>
</dbReference>
<evidence type="ECO:0000259" key="2">
    <source>
        <dbReference type="Pfam" id="PF00107"/>
    </source>
</evidence>
<sequence>MVQSKGLIFTEIPTFTPVAGVHLRVESQDFDINQEAPDGGVIAKGLYFSLDPYMRGRMRAAGTKSYSPPYMLGQPVTAYSLVQVLKSAHEQYVKGDILFGQFNLEEYTVISKDIISREIVRKLRINPSIPLSNYLGILGSTGLTAYSSLYEIGEPKTGETIFVSSAAGAVGQIVGQIAKKEGLTVIGSVGDDAKLDLIKNLGYDGGFNYKKENTADALKRLAPQGIDIYYDNVGGTQLETAITLMNDFGRINEWYGVKTVVLVVMKRLKMQGFITTDANFGPKYLNERDEVLSKWLADGSIQSREDITEGIDNAATAFLAMLEGDKLGKAILKVADPDI</sequence>
<dbReference type="Gene3D" id="3.40.50.720">
    <property type="entry name" value="NAD(P)-binding Rossmann-like Domain"/>
    <property type="match status" value="1"/>
</dbReference>
<keyword evidence="1" id="KW-0560">Oxidoreductase</keyword>
<proteinExistence type="predicted"/>
<reference evidence="4 5" key="1">
    <citation type="journal article" date="2018" name="PLoS Pathog.">
        <title>Evolution of structural diversity of trichothecenes, a family of toxins produced by plant pathogenic and entomopathogenic fungi.</title>
        <authorList>
            <person name="Proctor R.H."/>
            <person name="McCormick S.P."/>
            <person name="Kim H.S."/>
            <person name="Cardoza R.E."/>
            <person name="Stanley A.M."/>
            <person name="Lindo L."/>
            <person name="Kelly A."/>
            <person name="Brown D.W."/>
            <person name="Lee T."/>
            <person name="Vaughan M.M."/>
            <person name="Alexander N.J."/>
            <person name="Busman M."/>
            <person name="Gutierrez S."/>
        </authorList>
    </citation>
    <scope>NUCLEOTIDE SEQUENCE [LARGE SCALE GENOMIC DNA]</scope>
    <source>
        <strain evidence="4 5">IBT 40837</strain>
    </source>
</reference>
<comment type="caution">
    <text evidence="4">The sequence shown here is derived from an EMBL/GenBank/DDBJ whole genome shotgun (WGS) entry which is preliminary data.</text>
</comment>
<organism evidence="4 5">
    <name type="scientific">Trichoderma arundinaceum</name>
    <dbReference type="NCBI Taxonomy" id="490622"/>
    <lineage>
        <taxon>Eukaryota</taxon>
        <taxon>Fungi</taxon>
        <taxon>Dikarya</taxon>
        <taxon>Ascomycota</taxon>
        <taxon>Pezizomycotina</taxon>
        <taxon>Sordariomycetes</taxon>
        <taxon>Hypocreomycetidae</taxon>
        <taxon>Hypocreales</taxon>
        <taxon>Hypocreaceae</taxon>
        <taxon>Trichoderma</taxon>
    </lineage>
</organism>
<gene>
    <name evidence="4" type="ORF">TARUN_3330</name>
</gene>
<feature type="domain" description="Oxidoreductase N-terminal" evidence="3">
    <location>
        <begin position="35"/>
        <end position="112"/>
    </location>
</feature>
<dbReference type="AlphaFoldDB" id="A0A395NSH4"/>
<accession>A0A395NSH4</accession>
<evidence type="ECO:0000259" key="3">
    <source>
        <dbReference type="Pfam" id="PF16884"/>
    </source>
</evidence>
<dbReference type="InterPro" id="IPR036291">
    <property type="entry name" value="NAD(P)-bd_dom_sf"/>
</dbReference>
<protein>
    <submittedName>
        <fullName evidence="4">Zinc-type alcohol dehydrogenase</fullName>
    </submittedName>
</protein>
<dbReference type="EMBL" id="PXOA01000191">
    <property type="protein sequence ID" value="RFU78891.1"/>
    <property type="molecule type" value="Genomic_DNA"/>
</dbReference>
<dbReference type="GO" id="GO:0016628">
    <property type="term" value="F:oxidoreductase activity, acting on the CH-CH group of donors, NAD or NADP as acceptor"/>
    <property type="evidence" value="ECO:0007669"/>
    <property type="project" value="InterPro"/>
</dbReference>
<keyword evidence="5" id="KW-1185">Reference proteome</keyword>
<dbReference type="SUPFAM" id="SSF51735">
    <property type="entry name" value="NAD(P)-binding Rossmann-fold domains"/>
    <property type="match status" value="1"/>
</dbReference>
<evidence type="ECO:0000313" key="5">
    <source>
        <dbReference type="Proteomes" id="UP000266272"/>
    </source>
</evidence>
<dbReference type="Gene3D" id="3.90.180.10">
    <property type="entry name" value="Medium-chain alcohol dehydrogenases, catalytic domain"/>
    <property type="match status" value="1"/>
</dbReference>
<dbReference type="InterPro" id="IPR011032">
    <property type="entry name" value="GroES-like_sf"/>
</dbReference>
<name>A0A395NSH4_TRIAR</name>
<dbReference type="OrthoDB" id="809632at2759"/>
<dbReference type="Pfam" id="PF16884">
    <property type="entry name" value="ADH_N_2"/>
    <property type="match status" value="1"/>
</dbReference>
<dbReference type="InterPro" id="IPR045010">
    <property type="entry name" value="MDR_fam"/>
</dbReference>
<dbReference type="InterPro" id="IPR041694">
    <property type="entry name" value="ADH_N_2"/>
</dbReference>
<dbReference type="Pfam" id="PF00107">
    <property type="entry name" value="ADH_zinc_N"/>
    <property type="match status" value="1"/>
</dbReference>
<evidence type="ECO:0000313" key="4">
    <source>
        <dbReference type="EMBL" id="RFU78891.1"/>
    </source>
</evidence>
<dbReference type="InterPro" id="IPR013149">
    <property type="entry name" value="ADH-like_C"/>
</dbReference>
<dbReference type="Proteomes" id="UP000266272">
    <property type="component" value="Unassembled WGS sequence"/>
</dbReference>
<evidence type="ECO:0000256" key="1">
    <source>
        <dbReference type="ARBA" id="ARBA00023002"/>
    </source>
</evidence>
<dbReference type="SUPFAM" id="SSF50129">
    <property type="entry name" value="GroES-like"/>
    <property type="match status" value="1"/>
</dbReference>
<dbReference type="PANTHER" id="PTHR43205:SF7">
    <property type="entry name" value="PROSTAGLANDIN REDUCTASE 1"/>
    <property type="match status" value="1"/>
</dbReference>
<dbReference type="CDD" id="cd05288">
    <property type="entry name" value="PGDH"/>
    <property type="match status" value="1"/>
</dbReference>